<protein>
    <recommendedName>
        <fullName evidence="1">Mga helix-turn-helix domain-containing protein</fullName>
    </recommendedName>
</protein>
<comment type="caution">
    <text evidence="2">The sequence shown here is derived from an EMBL/GenBank/DDBJ whole genome shotgun (WGS) entry which is preliminary data.</text>
</comment>
<evidence type="ECO:0000313" key="3">
    <source>
        <dbReference type="Proteomes" id="UP000094764"/>
    </source>
</evidence>
<gene>
    <name evidence="2" type="ORF">BCR23_10155</name>
</gene>
<name>A0A1E5GSJ1_9ENTE</name>
<dbReference type="InterPro" id="IPR036388">
    <property type="entry name" value="WH-like_DNA-bd_sf"/>
</dbReference>
<accession>A0A1E5GSJ1</accession>
<dbReference type="Proteomes" id="UP000094764">
    <property type="component" value="Unassembled WGS sequence"/>
</dbReference>
<dbReference type="RefSeq" id="WP_069635679.1">
    <property type="nucleotide sequence ID" value="NZ_JXKZ01000005.1"/>
</dbReference>
<dbReference type="EMBL" id="MIKB01000016">
    <property type="protein sequence ID" value="OEG15190.1"/>
    <property type="molecule type" value="Genomic_DNA"/>
</dbReference>
<proteinExistence type="predicted"/>
<dbReference type="Pfam" id="PF05043">
    <property type="entry name" value="Mga"/>
    <property type="match status" value="1"/>
</dbReference>
<reference evidence="3" key="1">
    <citation type="submission" date="2016-09" db="EMBL/GenBank/DDBJ databases">
        <authorList>
            <person name="Gulvik C.A."/>
        </authorList>
    </citation>
    <scope>NUCLEOTIDE SEQUENCE [LARGE SCALE GENOMIC DNA]</scope>
    <source>
        <strain evidence="3">LMG 26306</strain>
    </source>
</reference>
<keyword evidence="3" id="KW-1185">Reference proteome</keyword>
<dbReference type="OrthoDB" id="2192224at2"/>
<feature type="domain" description="Mga helix-turn-helix" evidence="1">
    <location>
        <begin position="76"/>
        <end position="160"/>
    </location>
</feature>
<dbReference type="STRING" id="903983.BCR23_10155"/>
<evidence type="ECO:0000313" key="2">
    <source>
        <dbReference type="EMBL" id="OEG15190.1"/>
    </source>
</evidence>
<dbReference type="InterPro" id="IPR007737">
    <property type="entry name" value="Mga_HTH"/>
</dbReference>
<dbReference type="Gene3D" id="1.10.10.10">
    <property type="entry name" value="Winged helix-like DNA-binding domain superfamily/Winged helix DNA-binding domain"/>
    <property type="match status" value="1"/>
</dbReference>
<organism evidence="2 3">
    <name type="scientific">Enterococcus quebecensis</name>
    <dbReference type="NCBI Taxonomy" id="903983"/>
    <lineage>
        <taxon>Bacteria</taxon>
        <taxon>Bacillati</taxon>
        <taxon>Bacillota</taxon>
        <taxon>Bacilli</taxon>
        <taxon>Lactobacillales</taxon>
        <taxon>Enterococcaceae</taxon>
        <taxon>Enterococcus</taxon>
    </lineage>
</organism>
<sequence>MRAFLDESYDRKLKVLSYIDNQRKIVSIKNISENTNLSEKTVLQIIRQFEQEFSPSSGQFQISYVNKTIKGIFAENLDVMSIAATYLKESILYKIIYNIFLYEKVDVKKFCELEYISASTFSRYRQKLASILKKFDLKLSRVNKIAGDELKIRNFFFLFFSHASNHWVFNSQEYREIEANIYKKVKSWSILNNAKQARVCLLIYISNIRSSQKHNCNNGILVELSQKSEFDYKEALVEYFSSKKNRSQEQIWQEISFVQLFMYKEDLVTEKINFEEYTSFFNEENFPFVENSNQLTEQIIETFFSSFTGDLAQLFLRIRQEIDKMHLVLSTCYIDTNIFSYIYDPINCYYRDKTEEEVIEAIKQIFDNSQLSQSYKNWWMELNIDESSLLEYVYWVVYMLLNEIQEYTFPPVKVMVQNSKFFAETIIANKLVLVFTDRIQLVSDLRDQPDVLITDIYLPEVSENTRVVFANSFFSLSDFNKVIDEIKQEIIKKYSHRTIVHPLSNIS</sequence>
<evidence type="ECO:0000259" key="1">
    <source>
        <dbReference type="Pfam" id="PF05043"/>
    </source>
</evidence>
<dbReference type="AlphaFoldDB" id="A0A1E5GSJ1"/>